<reference evidence="2" key="1">
    <citation type="journal article" date="2019" name="Int. J. Syst. Evol. Microbiol.">
        <title>The Global Catalogue of Microorganisms (GCM) 10K type strain sequencing project: providing services to taxonomists for standard genome sequencing and annotation.</title>
        <authorList>
            <consortium name="The Broad Institute Genomics Platform"/>
            <consortium name="The Broad Institute Genome Sequencing Center for Infectious Disease"/>
            <person name="Wu L."/>
            <person name="Ma J."/>
        </authorList>
    </citation>
    <scope>NUCLEOTIDE SEQUENCE [LARGE SCALE GENOMIC DNA]</scope>
    <source>
        <strain evidence="2">CCUG 59778</strain>
    </source>
</reference>
<dbReference type="InterPro" id="IPR012675">
    <property type="entry name" value="Beta-grasp_dom_sf"/>
</dbReference>
<organism evidence="1 2">
    <name type="scientific">Actinokineospora guangxiensis</name>
    <dbReference type="NCBI Taxonomy" id="1490288"/>
    <lineage>
        <taxon>Bacteria</taxon>
        <taxon>Bacillati</taxon>
        <taxon>Actinomycetota</taxon>
        <taxon>Actinomycetes</taxon>
        <taxon>Pseudonocardiales</taxon>
        <taxon>Pseudonocardiaceae</taxon>
        <taxon>Actinokineospora</taxon>
    </lineage>
</organism>
<proteinExistence type="predicted"/>
<dbReference type="SUPFAM" id="SSF54285">
    <property type="entry name" value="MoaD/ThiS"/>
    <property type="match status" value="1"/>
</dbReference>
<name>A0ABW0ELY1_9PSEU</name>
<dbReference type="InterPro" id="IPR016155">
    <property type="entry name" value="Mopterin_synth/thiamin_S_b"/>
</dbReference>
<dbReference type="PANTHER" id="PTHR34472">
    <property type="entry name" value="SULFUR CARRIER PROTEIN THIS"/>
    <property type="match status" value="1"/>
</dbReference>
<accession>A0ABW0ELY1</accession>
<dbReference type="InterPro" id="IPR003749">
    <property type="entry name" value="ThiS/MoaD-like"/>
</dbReference>
<gene>
    <name evidence="1" type="primary">thiS</name>
    <name evidence="1" type="ORF">ACFPM7_07640</name>
</gene>
<evidence type="ECO:0000313" key="1">
    <source>
        <dbReference type="EMBL" id="MFC5286920.1"/>
    </source>
</evidence>
<evidence type="ECO:0000313" key="2">
    <source>
        <dbReference type="Proteomes" id="UP001596157"/>
    </source>
</evidence>
<dbReference type="CDD" id="cd00565">
    <property type="entry name" value="Ubl_ThiS"/>
    <property type="match status" value="1"/>
</dbReference>
<dbReference type="Proteomes" id="UP001596157">
    <property type="component" value="Unassembled WGS sequence"/>
</dbReference>
<sequence length="66" mass="6170">MRIAVNGVDREVADGATVAAVLAGLGLPSAGVAVAVDGAVVPRAAHATAVVAPGAVLEVLTAVQGG</sequence>
<dbReference type="Gene3D" id="3.10.20.30">
    <property type="match status" value="1"/>
</dbReference>
<dbReference type="RefSeq" id="WP_378245357.1">
    <property type="nucleotide sequence ID" value="NZ_JBHSKF010000003.1"/>
</dbReference>
<dbReference type="InterPro" id="IPR010035">
    <property type="entry name" value="Thi_S"/>
</dbReference>
<comment type="caution">
    <text evidence="1">The sequence shown here is derived from an EMBL/GenBank/DDBJ whole genome shotgun (WGS) entry which is preliminary data.</text>
</comment>
<dbReference type="EMBL" id="JBHSKF010000003">
    <property type="protein sequence ID" value="MFC5286920.1"/>
    <property type="molecule type" value="Genomic_DNA"/>
</dbReference>
<dbReference type="PANTHER" id="PTHR34472:SF1">
    <property type="entry name" value="SULFUR CARRIER PROTEIN THIS"/>
    <property type="match status" value="1"/>
</dbReference>
<dbReference type="Pfam" id="PF02597">
    <property type="entry name" value="ThiS"/>
    <property type="match status" value="1"/>
</dbReference>
<keyword evidence="2" id="KW-1185">Reference proteome</keyword>
<protein>
    <submittedName>
        <fullName evidence="1">Sulfur carrier protein ThiS</fullName>
    </submittedName>
</protein>
<dbReference type="NCBIfam" id="TIGR01683">
    <property type="entry name" value="thiS"/>
    <property type="match status" value="1"/>
</dbReference>